<dbReference type="OrthoDB" id="5522061at2759"/>
<accession>A0A9P6VWZ4</accession>
<evidence type="ECO:0000313" key="3">
    <source>
        <dbReference type="Proteomes" id="UP000777482"/>
    </source>
</evidence>
<keyword evidence="3" id="KW-1185">Reference proteome</keyword>
<feature type="compositionally biased region" description="Basic and acidic residues" evidence="1">
    <location>
        <begin position="190"/>
        <end position="201"/>
    </location>
</feature>
<evidence type="ECO:0000313" key="2">
    <source>
        <dbReference type="EMBL" id="KAG0658159.1"/>
    </source>
</evidence>
<dbReference type="AlphaFoldDB" id="A0A9P6VWZ4"/>
<dbReference type="Proteomes" id="UP000777482">
    <property type="component" value="Unassembled WGS sequence"/>
</dbReference>
<name>A0A9P6VWZ4_RHOMI</name>
<feature type="compositionally biased region" description="Low complexity" evidence="1">
    <location>
        <begin position="20"/>
        <end position="29"/>
    </location>
</feature>
<dbReference type="EMBL" id="PUHQ01000070">
    <property type="protein sequence ID" value="KAG0658159.1"/>
    <property type="molecule type" value="Genomic_DNA"/>
</dbReference>
<proteinExistence type="predicted"/>
<protein>
    <submittedName>
        <fullName evidence="2">Uncharacterized protein</fullName>
    </submittedName>
</protein>
<reference evidence="2 3" key="1">
    <citation type="submission" date="2020-11" db="EMBL/GenBank/DDBJ databases">
        <title>Kefir isolates.</title>
        <authorList>
            <person name="Marcisauskas S."/>
            <person name="Kim Y."/>
            <person name="Blasche S."/>
        </authorList>
    </citation>
    <scope>NUCLEOTIDE SEQUENCE [LARGE SCALE GENOMIC DNA]</scope>
    <source>
        <strain evidence="2 3">KR</strain>
    </source>
</reference>
<sequence>MLRLPRTVRPWQIIARRPYSAAARPPSNSQSSTRTAAPPVAVDNDCIPLSATYSIADYLPSTPQSLSRETILKLHRLAALEPPKTEQDWHQLQDLDELVAIVQAVRDVDTSILGLEEGAMVDARVRAEPEPIDWSPSSASSTADATQSIGGQELLKLAQRTEGAYYVAPMPENVRTRKRSSSGTAAAAADADRDGISPDEL</sequence>
<gene>
    <name evidence="2" type="ORF">C6P46_006035</name>
</gene>
<feature type="region of interest" description="Disordered" evidence="1">
    <location>
        <begin position="20"/>
        <end position="39"/>
    </location>
</feature>
<feature type="compositionally biased region" description="Low complexity" evidence="1">
    <location>
        <begin position="135"/>
        <end position="148"/>
    </location>
</feature>
<evidence type="ECO:0000256" key="1">
    <source>
        <dbReference type="SAM" id="MobiDB-lite"/>
    </source>
</evidence>
<feature type="region of interest" description="Disordered" evidence="1">
    <location>
        <begin position="169"/>
        <end position="201"/>
    </location>
</feature>
<feature type="region of interest" description="Disordered" evidence="1">
    <location>
        <begin position="131"/>
        <end position="154"/>
    </location>
</feature>
<organism evidence="2 3">
    <name type="scientific">Rhodotorula mucilaginosa</name>
    <name type="common">Yeast</name>
    <name type="synonym">Rhodotorula rubra</name>
    <dbReference type="NCBI Taxonomy" id="5537"/>
    <lineage>
        <taxon>Eukaryota</taxon>
        <taxon>Fungi</taxon>
        <taxon>Dikarya</taxon>
        <taxon>Basidiomycota</taxon>
        <taxon>Pucciniomycotina</taxon>
        <taxon>Microbotryomycetes</taxon>
        <taxon>Sporidiobolales</taxon>
        <taxon>Sporidiobolaceae</taxon>
        <taxon>Rhodotorula</taxon>
    </lineage>
</organism>
<comment type="caution">
    <text evidence="2">The sequence shown here is derived from an EMBL/GenBank/DDBJ whole genome shotgun (WGS) entry which is preliminary data.</text>
</comment>